<comment type="caution">
    <text evidence="1">The sequence shown here is derived from an EMBL/GenBank/DDBJ whole genome shotgun (WGS) entry which is preliminary data.</text>
</comment>
<keyword evidence="2" id="KW-1185">Reference proteome</keyword>
<proteinExistence type="predicted"/>
<sequence length="50" mass="5530">MFITESADFCDWDNDVSALDVFSVGGAWLFPVVWDSVTEGMSVDIELISI</sequence>
<dbReference type="Proteomes" id="UP001161389">
    <property type="component" value="Unassembled WGS sequence"/>
</dbReference>
<organism evidence="1 2">
    <name type="scientific">Litoribrevibacter albus</name>
    <dbReference type="NCBI Taxonomy" id="1473156"/>
    <lineage>
        <taxon>Bacteria</taxon>
        <taxon>Pseudomonadati</taxon>
        <taxon>Pseudomonadota</taxon>
        <taxon>Gammaproteobacteria</taxon>
        <taxon>Oceanospirillales</taxon>
        <taxon>Oceanospirillaceae</taxon>
        <taxon>Litoribrevibacter</taxon>
    </lineage>
</organism>
<evidence type="ECO:0000313" key="1">
    <source>
        <dbReference type="EMBL" id="GLQ33558.1"/>
    </source>
</evidence>
<gene>
    <name evidence="1" type="ORF">GCM10007876_40380</name>
</gene>
<protein>
    <submittedName>
        <fullName evidence="1">Uncharacterized protein</fullName>
    </submittedName>
</protein>
<evidence type="ECO:0000313" key="2">
    <source>
        <dbReference type="Proteomes" id="UP001161389"/>
    </source>
</evidence>
<dbReference type="AlphaFoldDB" id="A0AA37SF28"/>
<name>A0AA37SF28_9GAMM</name>
<accession>A0AA37SF28</accession>
<dbReference type="EMBL" id="BSNM01000027">
    <property type="protein sequence ID" value="GLQ33558.1"/>
    <property type="molecule type" value="Genomic_DNA"/>
</dbReference>
<reference evidence="1" key="2">
    <citation type="submission" date="2023-01" db="EMBL/GenBank/DDBJ databases">
        <title>Draft genome sequence of Litoribrevibacter albus strain NBRC 110071.</title>
        <authorList>
            <person name="Sun Q."/>
            <person name="Mori K."/>
        </authorList>
    </citation>
    <scope>NUCLEOTIDE SEQUENCE</scope>
    <source>
        <strain evidence="1">NBRC 110071</strain>
    </source>
</reference>
<reference evidence="1" key="1">
    <citation type="journal article" date="2014" name="Int. J. Syst. Evol. Microbiol.">
        <title>Complete genome sequence of Corynebacterium casei LMG S-19264T (=DSM 44701T), isolated from a smear-ripened cheese.</title>
        <authorList>
            <consortium name="US DOE Joint Genome Institute (JGI-PGF)"/>
            <person name="Walter F."/>
            <person name="Albersmeier A."/>
            <person name="Kalinowski J."/>
            <person name="Ruckert C."/>
        </authorList>
    </citation>
    <scope>NUCLEOTIDE SEQUENCE</scope>
    <source>
        <strain evidence="1">NBRC 110071</strain>
    </source>
</reference>